<dbReference type="CDD" id="cd05233">
    <property type="entry name" value="SDR_c"/>
    <property type="match status" value="1"/>
</dbReference>
<dbReference type="InterPro" id="IPR050259">
    <property type="entry name" value="SDR"/>
</dbReference>
<dbReference type="GO" id="GO:0032787">
    <property type="term" value="P:monocarboxylic acid metabolic process"/>
    <property type="evidence" value="ECO:0007669"/>
    <property type="project" value="UniProtKB-ARBA"/>
</dbReference>
<dbReference type="EMBL" id="JADHQC010000006">
    <property type="protein sequence ID" value="MBL6811627.1"/>
    <property type="molecule type" value="Genomic_DNA"/>
</dbReference>
<dbReference type="InterPro" id="IPR002347">
    <property type="entry name" value="SDR_fam"/>
</dbReference>
<gene>
    <name evidence="2" type="ORF">ISQ63_01940</name>
</gene>
<reference evidence="2" key="1">
    <citation type="submission" date="2020-10" db="EMBL/GenBank/DDBJ databases">
        <title>Microbiome of the Black Sea water column analyzed by genome centric metagenomics.</title>
        <authorList>
            <person name="Cabello-Yeves P.J."/>
            <person name="Callieri C."/>
            <person name="Picazo A."/>
            <person name="Mehrshad M."/>
            <person name="Haro-Moreno J.M."/>
            <person name="Roda-Garcia J."/>
            <person name="Dzembekova N."/>
            <person name="Slabakova V."/>
            <person name="Slabakova N."/>
            <person name="Moncheva S."/>
            <person name="Rodriguez-Valera F."/>
        </authorList>
    </citation>
    <scope>NUCLEOTIDE SEQUENCE</scope>
    <source>
        <strain evidence="2">BS307-5m-G49</strain>
    </source>
</reference>
<evidence type="ECO:0000313" key="3">
    <source>
        <dbReference type="Proteomes" id="UP000744438"/>
    </source>
</evidence>
<dbReference type="InterPro" id="IPR036291">
    <property type="entry name" value="NAD(P)-bd_dom_sf"/>
</dbReference>
<dbReference type="InterPro" id="IPR020904">
    <property type="entry name" value="Sc_DH/Rdtase_CS"/>
</dbReference>
<dbReference type="Proteomes" id="UP000744438">
    <property type="component" value="Unassembled WGS sequence"/>
</dbReference>
<evidence type="ECO:0000313" key="2">
    <source>
        <dbReference type="EMBL" id="MBL6811627.1"/>
    </source>
</evidence>
<dbReference type="Gene3D" id="3.40.50.720">
    <property type="entry name" value="NAD(P)-binding Rossmann-like Domain"/>
    <property type="match status" value="1"/>
</dbReference>
<dbReference type="PANTHER" id="PTHR42879:SF2">
    <property type="entry name" value="3-OXOACYL-[ACYL-CARRIER-PROTEIN] REDUCTASE FABG"/>
    <property type="match status" value="1"/>
</dbReference>
<proteinExistence type="inferred from homology"/>
<dbReference type="PRINTS" id="PR00081">
    <property type="entry name" value="GDHRDH"/>
</dbReference>
<dbReference type="FunFam" id="3.40.50.720:FF:000084">
    <property type="entry name" value="Short-chain dehydrogenase reductase"/>
    <property type="match status" value="1"/>
</dbReference>
<dbReference type="PRINTS" id="PR00080">
    <property type="entry name" value="SDRFAMILY"/>
</dbReference>
<protein>
    <submittedName>
        <fullName evidence="2">SDR family oxidoreductase</fullName>
    </submittedName>
</protein>
<dbReference type="Pfam" id="PF13561">
    <property type="entry name" value="adh_short_C2"/>
    <property type="match status" value="1"/>
</dbReference>
<comment type="caution">
    <text evidence="2">The sequence shown here is derived from an EMBL/GenBank/DDBJ whole genome shotgun (WGS) entry which is preliminary data.</text>
</comment>
<dbReference type="PANTHER" id="PTHR42879">
    <property type="entry name" value="3-OXOACYL-(ACYL-CARRIER-PROTEIN) REDUCTASE"/>
    <property type="match status" value="1"/>
</dbReference>
<accession>A0A937HZV4</accession>
<name>A0A937HZV4_9GAMM</name>
<dbReference type="AlphaFoldDB" id="A0A937HZV4"/>
<dbReference type="PROSITE" id="PS00061">
    <property type="entry name" value="ADH_SHORT"/>
    <property type="match status" value="1"/>
</dbReference>
<comment type="similarity">
    <text evidence="1">Belongs to the short-chain dehydrogenases/reductases (SDR) family.</text>
</comment>
<organism evidence="2 3">
    <name type="scientific">SAR86 cluster bacterium</name>
    <dbReference type="NCBI Taxonomy" id="2030880"/>
    <lineage>
        <taxon>Bacteria</taxon>
        <taxon>Pseudomonadati</taxon>
        <taxon>Pseudomonadota</taxon>
        <taxon>Gammaproteobacteria</taxon>
        <taxon>SAR86 cluster</taxon>
    </lineage>
</organism>
<sequence>MKMTKPVAIVTGGSRGVGAEVSKLLAIKGWNIAITCSRSIEAANEISKECETFGAEVIVLEADVSQPDSCAQTVKETLKKWGKLDALINNAGTTKFNAHDNLDGLSKDDFLGLYATNTVGPYMMIKEARESLLESDNPSVVNVASIAGVLGIGSSVAYAASKGALINMTKSLARALGPIRINAICPGFIQGDWLKNGLGEETYEFVKKSTEDNVPLNLTCTAEQVAETICYFIESGSTITGETLLLDGGMHLGNY</sequence>
<dbReference type="SUPFAM" id="SSF51735">
    <property type="entry name" value="NAD(P)-binding Rossmann-fold domains"/>
    <property type="match status" value="1"/>
</dbReference>
<evidence type="ECO:0000256" key="1">
    <source>
        <dbReference type="ARBA" id="ARBA00006484"/>
    </source>
</evidence>